<dbReference type="EMBL" id="AMGW01000002">
    <property type="protein sequence ID" value="EXJ63118.1"/>
    <property type="molecule type" value="Genomic_DNA"/>
</dbReference>
<accession>W9W583</accession>
<dbReference type="Pfam" id="PF07855">
    <property type="entry name" value="ATG101"/>
    <property type="match status" value="1"/>
</dbReference>
<organism evidence="4 5">
    <name type="scientific">Cladophialophora yegresii CBS 114405</name>
    <dbReference type="NCBI Taxonomy" id="1182544"/>
    <lineage>
        <taxon>Eukaryota</taxon>
        <taxon>Fungi</taxon>
        <taxon>Dikarya</taxon>
        <taxon>Ascomycota</taxon>
        <taxon>Pezizomycotina</taxon>
        <taxon>Eurotiomycetes</taxon>
        <taxon>Chaetothyriomycetidae</taxon>
        <taxon>Chaetothyriales</taxon>
        <taxon>Herpotrichiellaceae</taxon>
        <taxon>Cladophialophora</taxon>
    </lineage>
</organism>
<protein>
    <recommendedName>
        <fullName evidence="2">Autophagy-related protein 101</fullName>
    </recommendedName>
</protein>
<dbReference type="Proteomes" id="UP000019473">
    <property type="component" value="Unassembled WGS sequence"/>
</dbReference>
<dbReference type="GeneID" id="19178157"/>
<dbReference type="OrthoDB" id="10259639at2759"/>
<name>W9W583_9EURO</name>
<evidence type="ECO:0000256" key="1">
    <source>
        <dbReference type="ARBA" id="ARBA00007130"/>
    </source>
</evidence>
<comment type="caution">
    <text evidence="4">The sequence shown here is derived from an EMBL/GenBank/DDBJ whole genome shotgun (WGS) entry which is preliminary data.</text>
</comment>
<reference evidence="4 5" key="1">
    <citation type="submission" date="2013-03" db="EMBL/GenBank/DDBJ databases">
        <title>The Genome Sequence of Cladophialophora yegresii CBS 114405.</title>
        <authorList>
            <consortium name="The Broad Institute Genomics Platform"/>
            <person name="Cuomo C."/>
            <person name="de Hoog S."/>
            <person name="Gorbushina A."/>
            <person name="Walker B."/>
            <person name="Young S.K."/>
            <person name="Zeng Q."/>
            <person name="Gargeya S."/>
            <person name="Fitzgerald M."/>
            <person name="Haas B."/>
            <person name="Abouelleil A."/>
            <person name="Allen A.W."/>
            <person name="Alvarado L."/>
            <person name="Arachchi H.M."/>
            <person name="Berlin A.M."/>
            <person name="Chapman S.B."/>
            <person name="Gainer-Dewar J."/>
            <person name="Goldberg J."/>
            <person name="Griggs A."/>
            <person name="Gujja S."/>
            <person name="Hansen M."/>
            <person name="Howarth C."/>
            <person name="Imamovic A."/>
            <person name="Ireland A."/>
            <person name="Larimer J."/>
            <person name="McCowan C."/>
            <person name="Murphy C."/>
            <person name="Pearson M."/>
            <person name="Poon T.W."/>
            <person name="Priest M."/>
            <person name="Roberts A."/>
            <person name="Saif S."/>
            <person name="Shea T."/>
            <person name="Sisk P."/>
            <person name="Sykes S."/>
            <person name="Wortman J."/>
            <person name="Nusbaum C."/>
            <person name="Birren B."/>
        </authorList>
    </citation>
    <scope>NUCLEOTIDE SEQUENCE [LARGE SCALE GENOMIC DNA]</scope>
    <source>
        <strain evidence="4 5">CBS 114405</strain>
    </source>
</reference>
<dbReference type="GO" id="GO:0000407">
    <property type="term" value="C:phagophore assembly site"/>
    <property type="evidence" value="ECO:0007669"/>
    <property type="project" value="TreeGrafter"/>
</dbReference>
<dbReference type="InterPro" id="IPR012445">
    <property type="entry name" value="ATG101"/>
</dbReference>
<dbReference type="GO" id="GO:1990316">
    <property type="term" value="C:Atg1/ULK1 kinase complex"/>
    <property type="evidence" value="ECO:0007669"/>
    <property type="project" value="TreeGrafter"/>
</dbReference>
<gene>
    <name evidence="4" type="ORF">A1O7_03563</name>
</gene>
<keyword evidence="5" id="KW-1185">Reference proteome</keyword>
<dbReference type="AlphaFoldDB" id="W9W583"/>
<dbReference type="STRING" id="1182544.W9W583"/>
<dbReference type="HOGENOM" id="CLU_069661_1_0_1"/>
<proteinExistence type="inferred from homology"/>
<evidence type="ECO:0000256" key="3">
    <source>
        <dbReference type="ARBA" id="ARBA00023006"/>
    </source>
</evidence>
<dbReference type="RefSeq" id="XP_007755772.1">
    <property type="nucleotide sequence ID" value="XM_007757582.1"/>
</dbReference>
<evidence type="ECO:0000256" key="2">
    <source>
        <dbReference type="ARBA" id="ARBA00018874"/>
    </source>
</evidence>
<keyword evidence="3" id="KW-0072">Autophagy</keyword>
<comment type="similarity">
    <text evidence="1">Belongs to the ATG101 family.</text>
</comment>
<dbReference type="GO" id="GO:0000045">
    <property type="term" value="P:autophagosome assembly"/>
    <property type="evidence" value="ECO:0007669"/>
    <property type="project" value="TreeGrafter"/>
</dbReference>
<evidence type="ECO:0000313" key="4">
    <source>
        <dbReference type="EMBL" id="EXJ63118.1"/>
    </source>
</evidence>
<dbReference type="PANTHER" id="PTHR13292:SF0">
    <property type="entry name" value="AUTOPHAGY-RELATED PROTEIN 101"/>
    <property type="match status" value="1"/>
</dbReference>
<dbReference type="VEuPathDB" id="FungiDB:A1O7_03563"/>
<sequence length="232" mass="25921">MDQGRPREYILEVFADQTFVRDIVKAGVLHTIFFHRYFPPIRPCLYTPTASSHSSHAHTSSHSQHSLPITLPSILDPPEISTAIDSHTNLLISQLTPQSSTGPSSLSAAAGGSRGEVVVRFYDRKRRRTGITTGWLGRLGGGGQTEEEVCWEEWCVQVIVARPRSEADRIKVRRAMESSLQKTAMKIVAIVNRDKDHIPPITTSDQNPFPYRIYVNPKQQESAERGFVGGWS</sequence>
<evidence type="ECO:0000313" key="5">
    <source>
        <dbReference type="Proteomes" id="UP000019473"/>
    </source>
</evidence>
<dbReference type="PANTHER" id="PTHR13292">
    <property type="entry name" value="AUTOPHAGY-RELATED PROTEIN 101"/>
    <property type="match status" value="1"/>
</dbReference>
<dbReference type="eggNOG" id="KOG4493">
    <property type="taxonomic scope" value="Eukaryota"/>
</dbReference>
<dbReference type="GO" id="GO:0019901">
    <property type="term" value="F:protein kinase binding"/>
    <property type="evidence" value="ECO:0007669"/>
    <property type="project" value="TreeGrafter"/>
</dbReference>